<dbReference type="Proteomes" id="UP000033804">
    <property type="component" value="Segment"/>
</dbReference>
<protein>
    <submittedName>
        <fullName evidence="1">Uncharacterized protein</fullName>
    </submittedName>
</protein>
<gene>
    <name evidence="1" type="ORF">Sm_phiM9_066</name>
</gene>
<keyword evidence="2" id="KW-1185">Reference proteome</keyword>
<dbReference type="RefSeq" id="YP_009189450.1">
    <property type="nucleotide sequence ID" value="NC_028676.1"/>
</dbReference>
<reference evidence="1 2" key="1">
    <citation type="journal article" date="2015" name="J. Virol.">
        <title>Sinorhizobium meliloti Phage ?M9 Defines a New Group of T4 Superfamily Phages with Unusual Genomic Features but a Common T=16 Capsid.</title>
        <authorList>
            <person name="Johnson M.C."/>
            <person name="Tatum K.B."/>
            <person name="Lynn J.S."/>
            <person name="Brewer T.E."/>
            <person name="Lu S."/>
            <person name="Washburn B.K."/>
            <person name="Stroupe M.E."/>
            <person name="Jones K.M."/>
        </authorList>
    </citation>
    <scope>NUCLEOTIDE SEQUENCE [LARGE SCALE GENOMIC DNA]</scope>
</reference>
<evidence type="ECO:0000313" key="2">
    <source>
        <dbReference type="Proteomes" id="UP000033804"/>
    </source>
</evidence>
<organism evidence="1 2">
    <name type="scientific">Sinorhizobium phage phiM9</name>
    <dbReference type="NCBI Taxonomy" id="1636182"/>
    <lineage>
        <taxon>Viruses</taxon>
        <taxon>Duplodnaviria</taxon>
        <taxon>Heunggongvirae</taxon>
        <taxon>Uroviricota</taxon>
        <taxon>Caudoviricetes</taxon>
        <taxon>Pootjesviridae</taxon>
        <taxon>Emnonavirus</taxon>
        <taxon>Emnonavirus phiM9</taxon>
    </lineage>
</organism>
<dbReference type="GeneID" id="26517748"/>
<evidence type="ECO:0000313" key="1">
    <source>
        <dbReference type="EMBL" id="AKE44696.1"/>
    </source>
</evidence>
<sequence length="45" mass="4616">MNSALVGKAEWHEIIAAPGNGTKFAGTQQNPNAYGKAGVSILLCS</sequence>
<dbReference type="EMBL" id="KP881232">
    <property type="protein sequence ID" value="AKE44696.1"/>
    <property type="molecule type" value="Genomic_DNA"/>
</dbReference>
<accession>A0A0F6TH51</accession>
<dbReference type="KEGG" id="vg:26517748"/>
<proteinExistence type="predicted"/>
<reference evidence="2" key="2">
    <citation type="submission" date="2015-03" db="EMBL/GenBank/DDBJ databases">
        <title>The genome and structure of Sinorhizobium meliloti phage phiM9.</title>
        <authorList>
            <person name="Johnson M.C."/>
            <person name="Tatum K.B."/>
            <person name="Lynn J.S."/>
            <person name="Brewer T.E."/>
            <person name="Washburn B.K."/>
            <person name="Stroupe M.E."/>
            <person name="Jones K.M."/>
        </authorList>
    </citation>
    <scope>NUCLEOTIDE SEQUENCE [LARGE SCALE GENOMIC DNA]</scope>
</reference>
<name>A0A0F6TH51_9CAUD</name>